<name>A0A374P2Z1_9FIRM</name>
<keyword evidence="1" id="KW-0812">Transmembrane</keyword>
<proteinExistence type="predicted"/>
<evidence type="ECO:0000313" key="2">
    <source>
        <dbReference type="EMBL" id="RGJ00004.1"/>
    </source>
</evidence>
<organism evidence="2 3">
    <name type="scientific">Hungatella hathewayi</name>
    <dbReference type="NCBI Taxonomy" id="154046"/>
    <lineage>
        <taxon>Bacteria</taxon>
        <taxon>Bacillati</taxon>
        <taxon>Bacillota</taxon>
        <taxon>Clostridia</taxon>
        <taxon>Lachnospirales</taxon>
        <taxon>Lachnospiraceae</taxon>
        <taxon>Hungatella</taxon>
    </lineage>
</organism>
<keyword evidence="1" id="KW-1133">Transmembrane helix</keyword>
<sequence length="245" mass="27933">MDARLLDFMQEHPEIAPDSDLLEAPPGEFQKILAEMDKRGIKPAVKRQVKLKNSLTNAGRYMHRPAFVALLVVLIIGGSSVGTSAKKAYDYRIREEDMGKNAIVWNNDQYILSGNDKLDKAYKEIESQLGIKPLKMTTVPFDMIFQELKIEHGNALLKFKYNDHIICITQSKRDVTTSNTVVSDRKVYKTIYNIWLEKDINIAKNKLPGGEIEYSSKINLDGAYYYLSGVMDEDDFISLIENVIY</sequence>
<accession>A0A374P2Z1</accession>
<protein>
    <submittedName>
        <fullName evidence="2">Glucosamine-6-phosphate deaminase</fullName>
    </submittedName>
</protein>
<dbReference type="Proteomes" id="UP000263014">
    <property type="component" value="Unassembled WGS sequence"/>
</dbReference>
<feature type="transmembrane region" description="Helical" evidence="1">
    <location>
        <begin position="66"/>
        <end position="85"/>
    </location>
</feature>
<comment type="caution">
    <text evidence="2">The sequence shown here is derived from an EMBL/GenBank/DDBJ whole genome shotgun (WGS) entry which is preliminary data.</text>
</comment>
<reference evidence="2 3" key="1">
    <citation type="submission" date="2018-08" db="EMBL/GenBank/DDBJ databases">
        <title>A genome reference for cultivated species of the human gut microbiota.</title>
        <authorList>
            <person name="Zou Y."/>
            <person name="Xue W."/>
            <person name="Luo G."/>
        </authorList>
    </citation>
    <scope>NUCLEOTIDE SEQUENCE [LARGE SCALE GENOMIC DNA]</scope>
    <source>
        <strain evidence="2 3">TM09-12</strain>
    </source>
</reference>
<dbReference type="AlphaFoldDB" id="A0A374P2Z1"/>
<evidence type="ECO:0000313" key="3">
    <source>
        <dbReference type="Proteomes" id="UP000263014"/>
    </source>
</evidence>
<dbReference type="EMBL" id="QSON01000012">
    <property type="protein sequence ID" value="RGJ00004.1"/>
    <property type="molecule type" value="Genomic_DNA"/>
</dbReference>
<gene>
    <name evidence="2" type="ORF">DXD79_22260</name>
</gene>
<keyword evidence="1" id="KW-0472">Membrane</keyword>
<dbReference type="RefSeq" id="WP_117632736.1">
    <property type="nucleotide sequence ID" value="NZ_QSRE01000014.1"/>
</dbReference>
<evidence type="ECO:0000256" key="1">
    <source>
        <dbReference type="SAM" id="Phobius"/>
    </source>
</evidence>